<dbReference type="PROSITE" id="PS50075">
    <property type="entry name" value="CARRIER"/>
    <property type="match status" value="1"/>
</dbReference>
<proteinExistence type="predicted"/>
<feature type="non-terminal residue" evidence="2">
    <location>
        <position position="106"/>
    </location>
</feature>
<dbReference type="InterPro" id="IPR036736">
    <property type="entry name" value="ACP-like_sf"/>
</dbReference>
<dbReference type="Proteomes" id="UP000037020">
    <property type="component" value="Unassembled WGS sequence"/>
</dbReference>
<comment type="caution">
    <text evidence="2">The sequence shown here is derived from an EMBL/GenBank/DDBJ whole genome shotgun (WGS) entry which is preliminary data.</text>
</comment>
<evidence type="ECO:0000259" key="1">
    <source>
        <dbReference type="PROSITE" id="PS50075"/>
    </source>
</evidence>
<dbReference type="Pfam" id="PF00550">
    <property type="entry name" value="PP-binding"/>
    <property type="match status" value="1"/>
</dbReference>
<gene>
    <name evidence="2" type="ORF">ADK38_43310</name>
</gene>
<protein>
    <recommendedName>
        <fullName evidence="1">Carrier domain-containing protein</fullName>
    </recommendedName>
</protein>
<dbReference type="InterPro" id="IPR009081">
    <property type="entry name" value="PP-bd_ACP"/>
</dbReference>
<feature type="non-terminal residue" evidence="2">
    <location>
        <position position="1"/>
    </location>
</feature>
<organism evidence="2 3">
    <name type="scientific">Streptomyces varsoviensis</name>
    <dbReference type="NCBI Taxonomy" id="67373"/>
    <lineage>
        <taxon>Bacteria</taxon>
        <taxon>Bacillati</taxon>
        <taxon>Actinomycetota</taxon>
        <taxon>Actinomycetes</taxon>
        <taxon>Kitasatosporales</taxon>
        <taxon>Streptomycetaceae</taxon>
        <taxon>Streptomyces</taxon>
    </lineage>
</organism>
<accession>A0ABR5ISX4</accession>
<evidence type="ECO:0000313" key="3">
    <source>
        <dbReference type="Proteomes" id="UP000037020"/>
    </source>
</evidence>
<keyword evidence="3" id="KW-1185">Reference proteome</keyword>
<dbReference type="EMBL" id="LGUT01004232">
    <property type="protein sequence ID" value="KOG56499.1"/>
    <property type="molecule type" value="Genomic_DNA"/>
</dbReference>
<dbReference type="Gene3D" id="1.10.1200.10">
    <property type="entry name" value="ACP-like"/>
    <property type="match status" value="1"/>
</dbReference>
<reference evidence="2 3" key="1">
    <citation type="submission" date="2015-07" db="EMBL/GenBank/DDBJ databases">
        <authorList>
            <person name="Ju K.-S."/>
            <person name="Doroghazi J.R."/>
            <person name="Metcalf W.W."/>
        </authorList>
    </citation>
    <scope>NUCLEOTIDE SEQUENCE [LARGE SCALE GENOMIC DNA]</scope>
    <source>
        <strain evidence="2 3">NRRL B-3589</strain>
    </source>
</reference>
<dbReference type="SUPFAM" id="SSF47336">
    <property type="entry name" value="ACP-like"/>
    <property type="match status" value="1"/>
</dbReference>
<sequence length="106" mass="11523">ALTAPGEELRPRAAAAPVRSARETRLSELFEAVVGRPVGRDERFFDAGASSLDLMRFHLRCTAEPDLRFTIPDLFEHVTIGRLARFLDGRATATEAEATEAADPGA</sequence>
<feature type="domain" description="Carrier" evidence="1">
    <location>
        <begin position="17"/>
        <end position="91"/>
    </location>
</feature>
<name>A0ABR5ISX4_9ACTN</name>
<evidence type="ECO:0000313" key="2">
    <source>
        <dbReference type="EMBL" id="KOG56499.1"/>
    </source>
</evidence>